<dbReference type="RefSeq" id="WP_045464310.1">
    <property type="nucleotide sequence ID" value="NZ_BBLT01000005.1"/>
</dbReference>
<sequence length="197" mass="21827">MISVSNDASAYLYTIELVENVKKDSAQKVAFKNILAEGEESVPLTYPSLTLNVTQPTVALKAGIFKRIPKLVQRIKNHPNYNDSIGKDLGIIGAESTFDRNTLKPQISGALDAHRPLIKWKKGVADSIDIYVDRNDGKGFVFLANDSTPDYIDTFPLPSGEKDTAIWSYKGIFRLHDEQVGEFSNIVNITVTRQVAV</sequence>
<proteinExistence type="predicted"/>
<accession>A0A098LF11</accession>
<protein>
    <submittedName>
        <fullName evidence="1">Uncharacterized protein</fullName>
    </submittedName>
</protein>
<organism evidence="1 2">
    <name type="scientific">Sporocytophaga myxococcoides</name>
    <dbReference type="NCBI Taxonomy" id="153721"/>
    <lineage>
        <taxon>Bacteria</taxon>
        <taxon>Pseudomonadati</taxon>
        <taxon>Bacteroidota</taxon>
        <taxon>Cytophagia</taxon>
        <taxon>Cytophagales</taxon>
        <taxon>Cytophagaceae</taxon>
        <taxon>Sporocytophaga</taxon>
    </lineage>
</organism>
<dbReference type="Proteomes" id="UP000030185">
    <property type="component" value="Unassembled WGS sequence"/>
</dbReference>
<dbReference type="AlphaFoldDB" id="A0A098LF11"/>
<reference evidence="1 2" key="1">
    <citation type="submission" date="2014-09" db="EMBL/GenBank/DDBJ databases">
        <title>Sporocytophaga myxococcoides PG-01 genome sequencing.</title>
        <authorList>
            <person name="Liu L."/>
            <person name="Gao P.J."/>
            <person name="Chen G.J."/>
            <person name="Wang L.S."/>
        </authorList>
    </citation>
    <scope>NUCLEOTIDE SEQUENCE [LARGE SCALE GENOMIC DNA]</scope>
    <source>
        <strain evidence="1 2">PG-01</strain>
    </source>
</reference>
<dbReference type="EMBL" id="BBLT01000005">
    <property type="protein sequence ID" value="GAL85556.1"/>
    <property type="molecule type" value="Genomic_DNA"/>
</dbReference>
<name>A0A098LF11_9BACT</name>
<gene>
    <name evidence="1" type="ORF">MYP_2785</name>
</gene>
<keyword evidence="2" id="KW-1185">Reference proteome</keyword>
<dbReference type="OrthoDB" id="669122at2"/>
<evidence type="ECO:0000313" key="1">
    <source>
        <dbReference type="EMBL" id="GAL85556.1"/>
    </source>
</evidence>
<comment type="caution">
    <text evidence="1">The sequence shown here is derived from an EMBL/GenBank/DDBJ whole genome shotgun (WGS) entry which is preliminary data.</text>
</comment>
<dbReference type="eggNOG" id="ENOG50347CN">
    <property type="taxonomic scope" value="Bacteria"/>
</dbReference>
<evidence type="ECO:0000313" key="2">
    <source>
        <dbReference type="Proteomes" id="UP000030185"/>
    </source>
</evidence>